<feature type="region of interest" description="Disordered" evidence="1">
    <location>
        <begin position="157"/>
        <end position="190"/>
    </location>
</feature>
<proteinExistence type="predicted"/>
<gene>
    <name evidence="2" type="ORF">BHE90_014211</name>
</gene>
<sequence length="353" mass="39928">MAGPSPNIPSLFELREFHFRSQWTGGPCAGGGLLFLNNDRIVSAIHQTKHQSQILQYLETTKFKDFETNCSKIQQHLLKFDGGRQGYLSVRFIPQRIQLTAEPGAVVWNDDSLGGSVIDAVDLCETPDSYELSSESRPTSVPCSVASSEEVIYRAQPSPAEQTTLYSPPRSPQVPTTSTSDVPQNSARVKSRLWSGEEDKLVTNMLMGMSPISEAGFPGRTPSAIRSRSKVIRRKLIADGHKPLQWQLSPNYKRQTYITIAIMFEEGKSEDDVIEALPGASGEVIRFEFRYLKEDSGKDIDREVKAWLEENVRARWLDIRHRFPGFGIRQFERVCWRLKEGHKTQGLSKILWK</sequence>
<organism evidence="2 3">
    <name type="scientific">Fusarium euwallaceae</name>
    <dbReference type="NCBI Taxonomy" id="1147111"/>
    <lineage>
        <taxon>Eukaryota</taxon>
        <taxon>Fungi</taxon>
        <taxon>Dikarya</taxon>
        <taxon>Ascomycota</taxon>
        <taxon>Pezizomycotina</taxon>
        <taxon>Sordariomycetes</taxon>
        <taxon>Hypocreomycetidae</taxon>
        <taxon>Hypocreales</taxon>
        <taxon>Nectriaceae</taxon>
        <taxon>Fusarium</taxon>
        <taxon>Fusarium solani species complex</taxon>
    </lineage>
</organism>
<dbReference type="Proteomes" id="UP000287124">
    <property type="component" value="Unassembled WGS sequence"/>
</dbReference>
<dbReference type="AlphaFoldDB" id="A0A430L6K6"/>
<reference evidence="2 3" key="1">
    <citation type="submission" date="2017-06" db="EMBL/GenBank/DDBJ databases">
        <title>Comparative genomic analysis of Ambrosia Fusariam Clade fungi.</title>
        <authorList>
            <person name="Stajich J.E."/>
            <person name="Carrillo J."/>
            <person name="Kijimoto T."/>
            <person name="Eskalen A."/>
            <person name="O'Donnell K."/>
            <person name="Kasson M."/>
        </authorList>
    </citation>
    <scope>NUCLEOTIDE SEQUENCE [LARGE SCALE GENOMIC DNA]</scope>
    <source>
        <strain evidence="2 3">UCR1854</strain>
    </source>
</reference>
<keyword evidence="3" id="KW-1185">Reference proteome</keyword>
<protein>
    <submittedName>
        <fullName evidence="2">Uncharacterized protein</fullName>
    </submittedName>
</protein>
<dbReference type="EMBL" id="MIKF01000377">
    <property type="protein sequence ID" value="RTE71377.1"/>
    <property type="molecule type" value="Genomic_DNA"/>
</dbReference>
<feature type="compositionally biased region" description="Polar residues" evidence="1">
    <location>
        <begin position="173"/>
        <end position="188"/>
    </location>
</feature>
<evidence type="ECO:0000256" key="1">
    <source>
        <dbReference type="SAM" id="MobiDB-lite"/>
    </source>
</evidence>
<evidence type="ECO:0000313" key="2">
    <source>
        <dbReference type="EMBL" id="RTE71377.1"/>
    </source>
</evidence>
<comment type="caution">
    <text evidence="2">The sequence shown here is derived from an EMBL/GenBank/DDBJ whole genome shotgun (WGS) entry which is preliminary data.</text>
</comment>
<accession>A0A430L6K6</accession>
<name>A0A430L6K6_9HYPO</name>
<evidence type="ECO:0000313" key="3">
    <source>
        <dbReference type="Proteomes" id="UP000287124"/>
    </source>
</evidence>